<sequence>MVKVFHLFPLLPAELRVLIWKFAVRDDNRTRGINFLDFYRLEHFVSEPPNPTQYEPRGRVKTVAEAELLLHNQAVPCGTNTTTTLGSLCNRSTHFIDSGLWSACFESREVMLRRFPRVHPPQSISSLQLHSTLTLRDLQGAPRHCTFFPFRDVIGVSLDCLCDDVTDHSLSLQLPGSHIPFSLLTVRCFAVEYDHAMVKQRQDSEALCARLAKAAAALGPFRTIYLIDDKLQRTPGYLPNPLRRERTFTANGGRYVQVDNKRAWQYGREYRMQPSYFSLSFVDEVQRYGKRHVPAQWRPLRPAAPGVPTYSISHIVEWAIPYIF</sequence>
<evidence type="ECO:0000259" key="1">
    <source>
        <dbReference type="Pfam" id="PF20150"/>
    </source>
</evidence>
<dbReference type="EMBL" id="AZHF01000002">
    <property type="protein sequence ID" value="OAA79622.1"/>
    <property type="molecule type" value="Genomic_DNA"/>
</dbReference>
<evidence type="ECO:0000313" key="3">
    <source>
        <dbReference type="Proteomes" id="UP000076881"/>
    </source>
</evidence>
<name>A0A162K9B3_CORDF</name>
<dbReference type="Proteomes" id="UP000076881">
    <property type="component" value="Unassembled WGS sequence"/>
</dbReference>
<dbReference type="AlphaFoldDB" id="A0A162K9B3"/>
<reference evidence="2 3" key="1">
    <citation type="journal article" date="2016" name="Genome Biol. Evol.">
        <title>Divergent and convergent evolution of fungal pathogenicity.</title>
        <authorList>
            <person name="Shang Y."/>
            <person name="Xiao G."/>
            <person name="Zheng P."/>
            <person name="Cen K."/>
            <person name="Zhan S."/>
            <person name="Wang C."/>
        </authorList>
    </citation>
    <scope>NUCLEOTIDE SEQUENCE [LARGE SCALE GENOMIC DNA]</scope>
    <source>
        <strain evidence="2 3">RCEF 1005</strain>
    </source>
</reference>
<feature type="domain" description="2EXR" evidence="1">
    <location>
        <begin position="5"/>
        <end position="119"/>
    </location>
</feature>
<dbReference type="OrthoDB" id="4870872at2759"/>
<dbReference type="InterPro" id="IPR045518">
    <property type="entry name" value="2EXR"/>
</dbReference>
<proteinExistence type="predicted"/>
<gene>
    <name evidence="2" type="ORF">LEL_03108</name>
</gene>
<organism evidence="2 3">
    <name type="scientific">Akanthomyces lecanii RCEF 1005</name>
    <dbReference type="NCBI Taxonomy" id="1081108"/>
    <lineage>
        <taxon>Eukaryota</taxon>
        <taxon>Fungi</taxon>
        <taxon>Dikarya</taxon>
        <taxon>Ascomycota</taxon>
        <taxon>Pezizomycotina</taxon>
        <taxon>Sordariomycetes</taxon>
        <taxon>Hypocreomycetidae</taxon>
        <taxon>Hypocreales</taxon>
        <taxon>Cordycipitaceae</taxon>
        <taxon>Akanthomyces</taxon>
        <taxon>Cordyceps confragosa</taxon>
    </lineage>
</organism>
<accession>A0A162K9B3</accession>
<evidence type="ECO:0000313" key="2">
    <source>
        <dbReference type="EMBL" id="OAA79622.1"/>
    </source>
</evidence>
<dbReference type="Pfam" id="PF20150">
    <property type="entry name" value="2EXR"/>
    <property type="match status" value="1"/>
</dbReference>
<keyword evidence="3" id="KW-1185">Reference proteome</keyword>
<protein>
    <recommendedName>
        <fullName evidence="1">2EXR domain-containing protein</fullName>
    </recommendedName>
</protein>
<comment type="caution">
    <text evidence="2">The sequence shown here is derived from an EMBL/GenBank/DDBJ whole genome shotgun (WGS) entry which is preliminary data.</text>
</comment>